<dbReference type="EMBL" id="CP022714">
    <property type="protein sequence ID" value="ASU14661.1"/>
    <property type="molecule type" value="Genomic_DNA"/>
</dbReference>
<gene>
    <name evidence="1" type="ORF">CIB43_00775</name>
</gene>
<evidence type="ECO:0000313" key="2">
    <source>
        <dbReference type="Proteomes" id="UP000215452"/>
    </source>
</evidence>
<reference evidence="1 2" key="1">
    <citation type="submission" date="2017-08" db="EMBL/GenBank/DDBJ databases">
        <title>The complete genome sequence of a Mycoplasma hyopneumoniae isolate in Korea.</title>
        <authorList>
            <person name="Han J."/>
            <person name="Lee N."/>
        </authorList>
    </citation>
    <scope>NUCLEOTIDE SEQUENCE [LARGE SCALE GENOMIC DNA]</scope>
    <source>
        <strain evidence="1 2">KM014</strain>
    </source>
</reference>
<name>A0A223MAS7_MESHO</name>
<organism evidence="1 2">
    <name type="scientific">Mesomycoplasma hyopneumoniae</name>
    <name type="common">Mycoplasma hyopneumoniae</name>
    <dbReference type="NCBI Taxonomy" id="2099"/>
    <lineage>
        <taxon>Bacteria</taxon>
        <taxon>Bacillati</taxon>
        <taxon>Mycoplasmatota</taxon>
        <taxon>Mycoplasmoidales</taxon>
        <taxon>Metamycoplasmataceae</taxon>
        <taxon>Mesomycoplasma</taxon>
    </lineage>
</organism>
<sequence>MIVLSDNQKKLYYDQNNLSSQLTIGILFRDGKVDLASEIIRFYYQNQPPQSEDQASSQK</sequence>
<proteinExistence type="predicted"/>
<evidence type="ECO:0000313" key="1">
    <source>
        <dbReference type="EMBL" id="ASU14661.1"/>
    </source>
</evidence>
<accession>A0A223MAS7</accession>
<dbReference type="AlphaFoldDB" id="A0A223MAS7"/>
<dbReference type="Proteomes" id="UP000215452">
    <property type="component" value="Chromosome"/>
</dbReference>
<protein>
    <submittedName>
        <fullName evidence="1">Uncharacterized protein</fullName>
    </submittedName>
</protein>